<accession>A0ABS2AAM8</accession>
<comment type="caution">
    <text evidence="1">The sequence shown here is derived from an EMBL/GenBank/DDBJ whole genome shotgun (WGS) entry which is preliminary data.</text>
</comment>
<dbReference type="SUPFAM" id="SSF48371">
    <property type="entry name" value="ARM repeat"/>
    <property type="match status" value="1"/>
</dbReference>
<dbReference type="SMART" id="SM00567">
    <property type="entry name" value="EZ_HEAT"/>
    <property type="match status" value="2"/>
</dbReference>
<keyword evidence="2" id="KW-1185">Reference proteome</keyword>
<gene>
    <name evidence="1" type="ORF">JIG36_15115</name>
</gene>
<dbReference type="InterPro" id="IPR016024">
    <property type="entry name" value="ARM-type_fold"/>
</dbReference>
<protein>
    <submittedName>
        <fullName evidence="1">HEAT repeat domain-containing protein</fullName>
    </submittedName>
</protein>
<evidence type="ECO:0000313" key="1">
    <source>
        <dbReference type="EMBL" id="MBM2616887.1"/>
    </source>
</evidence>
<dbReference type="InterPro" id="IPR004155">
    <property type="entry name" value="PBS_lyase_HEAT"/>
</dbReference>
<proteinExistence type="predicted"/>
<dbReference type="InterPro" id="IPR011989">
    <property type="entry name" value="ARM-like"/>
</dbReference>
<reference evidence="1 2" key="1">
    <citation type="submission" date="2021-01" db="EMBL/GenBank/DDBJ databases">
        <title>Actinoplanes sp. nov. LDG1-06 isolated from lichen.</title>
        <authorList>
            <person name="Saeng-In P."/>
            <person name="Phongsopitanun W."/>
            <person name="Kanchanasin P."/>
            <person name="Yuki M."/>
            <person name="Kudo T."/>
            <person name="Ohkuma M."/>
            <person name="Tanasupawat S."/>
        </authorList>
    </citation>
    <scope>NUCLEOTIDE SEQUENCE [LARGE SCALE GENOMIC DNA]</scope>
    <source>
        <strain evidence="1 2">LDG1-06</strain>
    </source>
</reference>
<dbReference type="EMBL" id="JAENHP010000004">
    <property type="protein sequence ID" value="MBM2616887.1"/>
    <property type="molecule type" value="Genomic_DNA"/>
</dbReference>
<dbReference type="Pfam" id="PF13646">
    <property type="entry name" value="HEAT_2"/>
    <property type="match status" value="1"/>
</dbReference>
<name>A0ABS2AAM8_9ACTN</name>
<evidence type="ECO:0000313" key="2">
    <source>
        <dbReference type="Proteomes" id="UP000632138"/>
    </source>
</evidence>
<dbReference type="Proteomes" id="UP000632138">
    <property type="component" value="Unassembled WGS sequence"/>
</dbReference>
<sequence length="162" mass="17858">MLKSSDPTDRQLAARVLRELGPENETNRRPFAQEAIPLLRAQLATESDARVLSWLISALAYNTATDALNDVLAFANHPDTRVRFHVAAALSSLMNPAHPEPAAVEALQSLCQDDDADTRYYALYALVEEFTDLPSHQVSTTLAALSTDPDPQIRELAQSHQH</sequence>
<dbReference type="Gene3D" id="1.25.10.10">
    <property type="entry name" value="Leucine-rich Repeat Variant"/>
    <property type="match status" value="1"/>
</dbReference>
<dbReference type="RefSeq" id="WP_203376919.1">
    <property type="nucleotide sequence ID" value="NZ_JAENHP010000004.1"/>
</dbReference>
<organism evidence="1 2">
    <name type="scientific">Paractinoplanes ovalisporus</name>
    <dbReference type="NCBI Taxonomy" id="2810368"/>
    <lineage>
        <taxon>Bacteria</taxon>
        <taxon>Bacillati</taxon>
        <taxon>Actinomycetota</taxon>
        <taxon>Actinomycetes</taxon>
        <taxon>Micromonosporales</taxon>
        <taxon>Micromonosporaceae</taxon>
        <taxon>Paractinoplanes</taxon>
    </lineage>
</organism>